<dbReference type="InterPro" id="IPR015720">
    <property type="entry name" value="Emp24-like"/>
</dbReference>
<proteinExistence type="inferred from homology"/>
<evidence type="ECO:0000256" key="8">
    <source>
        <dbReference type="SAM" id="Phobius"/>
    </source>
</evidence>
<keyword evidence="3 7" id="KW-0812">Transmembrane</keyword>
<comment type="subcellular location">
    <subcellularLocation>
        <location evidence="1 7">Membrane</location>
        <topology evidence="1 7">Single-pass type I membrane protein</topology>
    </subcellularLocation>
</comment>
<organism evidence="10 11">
    <name type="scientific">Stylosanthes scabra</name>
    <dbReference type="NCBI Taxonomy" id="79078"/>
    <lineage>
        <taxon>Eukaryota</taxon>
        <taxon>Viridiplantae</taxon>
        <taxon>Streptophyta</taxon>
        <taxon>Embryophyta</taxon>
        <taxon>Tracheophyta</taxon>
        <taxon>Spermatophyta</taxon>
        <taxon>Magnoliopsida</taxon>
        <taxon>eudicotyledons</taxon>
        <taxon>Gunneridae</taxon>
        <taxon>Pentapetalae</taxon>
        <taxon>rosids</taxon>
        <taxon>fabids</taxon>
        <taxon>Fabales</taxon>
        <taxon>Fabaceae</taxon>
        <taxon>Papilionoideae</taxon>
        <taxon>50 kb inversion clade</taxon>
        <taxon>dalbergioids sensu lato</taxon>
        <taxon>Dalbergieae</taxon>
        <taxon>Pterocarpus clade</taxon>
        <taxon>Stylosanthes</taxon>
    </lineage>
</organism>
<evidence type="ECO:0000256" key="2">
    <source>
        <dbReference type="ARBA" id="ARBA00007104"/>
    </source>
</evidence>
<evidence type="ECO:0000256" key="1">
    <source>
        <dbReference type="ARBA" id="ARBA00004479"/>
    </source>
</evidence>
<accession>A0ABU6VDD5</accession>
<evidence type="ECO:0000259" key="9">
    <source>
        <dbReference type="PROSITE" id="PS50866"/>
    </source>
</evidence>
<evidence type="ECO:0000313" key="11">
    <source>
        <dbReference type="Proteomes" id="UP001341840"/>
    </source>
</evidence>
<keyword evidence="5 8" id="KW-1133">Transmembrane helix</keyword>
<keyword evidence="11" id="KW-1185">Reference proteome</keyword>
<sequence length="222" mass="25513">MRNSIHLHHHLVLLLLVVVVAPWLLICRLVESVQLELKSGHTKCISDEISDNAMSFGNYFVVNPNEGYPIPDSHKITLRVGSPRGSSYHYAETVDSGTFWFTAEVAGDYTACFSAIDQSPEVTLIIDFDWKSGFAIKDWSKVAKKGHIEAMELELKKLFDTLSNIHYEMLYLRKREEQMQELNKTTNKKMFTFSLLSLLVCLSVAGLQLWHLKSYFRRKKLL</sequence>
<dbReference type="Proteomes" id="UP001341840">
    <property type="component" value="Unassembled WGS sequence"/>
</dbReference>
<feature type="transmembrane region" description="Helical" evidence="8">
    <location>
        <begin position="190"/>
        <end position="210"/>
    </location>
</feature>
<keyword evidence="4" id="KW-0732">Signal</keyword>
<feature type="domain" description="GOLD" evidence="9">
    <location>
        <begin position="42"/>
        <end position="157"/>
    </location>
</feature>
<dbReference type="EMBL" id="JASCZI010151235">
    <property type="protein sequence ID" value="MED6171204.1"/>
    <property type="molecule type" value="Genomic_DNA"/>
</dbReference>
<evidence type="ECO:0000313" key="10">
    <source>
        <dbReference type="EMBL" id="MED6171204.1"/>
    </source>
</evidence>
<reference evidence="10 11" key="1">
    <citation type="journal article" date="2023" name="Plants (Basel)">
        <title>Bridging the Gap: Combining Genomics and Transcriptomics Approaches to Understand Stylosanthes scabra, an Orphan Legume from the Brazilian Caatinga.</title>
        <authorList>
            <person name="Ferreira-Neto J.R.C."/>
            <person name="da Silva M.D."/>
            <person name="Binneck E."/>
            <person name="de Melo N.F."/>
            <person name="da Silva R.H."/>
            <person name="de Melo A.L.T.M."/>
            <person name="Pandolfi V."/>
            <person name="Bustamante F.O."/>
            <person name="Brasileiro-Vidal A.C."/>
            <person name="Benko-Iseppon A.M."/>
        </authorList>
    </citation>
    <scope>NUCLEOTIDE SEQUENCE [LARGE SCALE GENOMIC DNA]</scope>
    <source>
        <tissue evidence="10">Leaves</tissue>
    </source>
</reference>
<evidence type="ECO:0000256" key="5">
    <source>
        <dbReference type="ARBA" id="ARBA00022989"/>
    </source>
</evidence>
<dbReference type="Pfam" id="PF01105">
    <property type="entry name" value="EMP24_GP25L"/>
    <property type="match status" value="1"/>
</dbReference>
<dbReference type="InterPro" id="IPR009038">
    <property type="entry name" value="GOLD_dom"/>
</dbReference>
<evidence type="ECO:0000256" key="6">
    <source>
        <dbReference type="ARBA" id="ARBA00023136"/>
    </source>
</evidence>
<evidence type="ECO:0000256" key="3">
    <source>
        <dbReference type="ARBA" id="ARBA00022692"/>
    </source>
</evidence>
<comment type="similarity">
    <text evidence="2 7">Belongs to the EMP24/GP25L family.</text>
</comment>
<dbReference type="PROSITE" id="PS50866">
    <property type="entry name" value="GOLD"/>
    <property type="match status" value="1"/>
</dbReference>
<protein>
    <recommendedName>
        <fullName evidence="9">GOLD domain-containing protein</fullName>
    </recommendedName>
</protein>
<evidence type="ECO:0000256" key="4">
    <source>
        <dbReference type="ARBA" id="ARBA00022729"/>
    </source>
</evidence>
<keyword evidence="6 8" id="KW-0472">Membrane</keyword>
<dbReference type="SMART" id="SM01190">
    <property type="entry name" value="EMP24_GP25L"/>
    <property type="match status" value="1"/>
</dbReference>
<name>A0ABU6VDD5_9FABA</name>
<comment type="caution">
    <text evidence="10">The sequence shown here is derived from an EMBL/GenBank/DDBJ whole genome shotgun (WGS) entry which is preliminary data.</text>
</comment>
<gene>
    <name evidence="10" type="ORF">PIB30_038633</name>
</gene>
<dbReference type="PANTHER" id="PTHR22811">
    <property type="entry name" value="TRANSMEMBRANE EMP24 DOMAIN-CONTAINING PROTEIN"/>
    <property type="match status" value="1"/>
</dbReference>
<evidence type="ECO:0000256" key="7">
    <source>
        <dbReference type="RuleBase" id="RU003827"/>
    </source>
</evidence>